<dbReference type="SUPFAM" id="SSF51556">
    <property type="entry name" value="Metallo-dependent hydrolases"/>
    <property type="match status" value="1"/>
</dbReference>
<keyword evidence="1" id="KW-0378">Hydrolase</keyword>
<gene>
    <name evidence="3" type="ORF">ACFS6H_07235</name>
</gene>
<dbReference type="PANTHER" id="PTHR43794">
    <property type="entry name" value="AMINOHYDROLASE SSNA-RELATED"/>
    <property type="match status" value="1"/>
</dbReference>
<organism evidence="3 4">
    <name type="scientific">Terrimonas rubra</name>
    <dbReference type="NCBI Taxonomy" id="1035890"/>
    <lineage>
        <taxon>Bacteria</taxon>
        <taxon>Pseudomonadati</taxon>
        <taxon>Bacteroidota</taxon>
        <taxon>Chitinophagia</taxon>
        <taxon>Chitinophagales</taxon>
        <taxon>Chitinophagaceae</taxon>
        <taxon>Terrimonas</taxon>
    </lineage>
</organism>
<keyword evidence="4" id="KW-1185">Reference proteome</keyword>
<dbReference type="RefSeq" id="WP_386096731.1">
    <property type="nucleotide sequence ID" value="NZ_JBHUOZ010000001.1"/>
</dbReference>
<dbReference type="InterPro" id="IPR032466">
    <property type="entry name" value="Metal_Hydrolase"/>
</dbReference>
<comment type="caution">
    <text evidence="3">The sequence shown here is derived from an EMBL/GenBank/DDBJ whole genome shotgun (WGS) entry which is preliminary data.</text>
</comment>
<proteinExistence type="predicted"/>
<evidence type="ECO:0000259" key="2">
    <source>
        <dbReference type="Pfam" id="PF01979"/>
    </source>
</evidence>
<dbReference type="PANTHER" id="PTHR43794:SF11">
    <property type="entry name" value="AMIDOHYDROLASE-RELATED DOMAIN-CONTAINING PROTEIN"/>
    <property type="match status" value="1"/>
</dbReference>
<dbReference type="InterPro" id="IPR050287">
    <property type="entry name" value="MTA/SAH_deaminase"/>
</dbReference>
<name>A0ABW6A5E5_9BACT</name>
<evidence type="ECO:0000256" key="1">
    <source>
        <dbReference type="ARBA" id="ARBA00022801"/>
    </source>
</evidence>
<accession>A0ABW6A5E5</accession>
<reference evidence="4" key="1">
    <citation type="journal article" date="2019" name="Int. J. Syst. Evol. Microbiol.">
        <title>The Global Catalogue of Microorganisms (GCM) 10K type strain sequencing project: providing services to taxonomists for standard genome sequencing and annotation.</title>
        <authorList>
            <consortium name="The Broad Institute Genomics Platform"/>
            <consortium name="The Broad Institute Genome Sequencing Center for Infectious Disease"/>
            <person name="Wu L."/>
            <person name="Ma J."/>
        </authorList>
    </citation>
    <scope>NUCLEOTIDE SEQUENCE [LARGE SCALE GENOMIC DNA]</scope>
    <source>
        <strain evidence="4">KCTC 23299</strain>
    </source>
</reference>
<dbReference type="Proteomes" id="UP001597511">
    <property type="component" value="Unassembled WGS sequence"/>
</dbReference>
<dbReference type="Pfam" id="PF01979">
    <property type="entry name" value="Amidohydro_1"/>
    <property type="match status" value="1"/>
</dbReference>
<feature type="domain" description="Amidohydrolase-related" evidence="2">
    <location>
        <begin position="50"/>
        <end position="382"/>
    </location>
</feature>
<evidence type="ECO:0000313" key="3">
    <source>
        <dbReference type="EMBL" id="MFD2919491.1"/>
    </source>
</evidence>
<dbReference type="InterPro" id="IPR006680">
    <property type="entry name" value="Amidohydro-rel"/>
</dbReference>
<dbReference type="Gene3D" id="3.20.20.140">
    <property type="entry name" value="Metal-dependent hydrolases"/>
    <property type="match status" value="1"/>
</dbReference>
<sequence length="389" mass="44023">MAFRKLRADILFTGKELLYNHVLLISEEGIIEDILPFPDGMEGIETFTGILSPGFINCHCHLELSHLKGAIPEHTGLTDFIYAILTRRNSQVHTIDQAIALAEQEMLDNGIVAVGDICNTPLTLPQKQKQQLYYHHFIEVTGFNPAIAEQRFIQSQQLYQQFRQLTEKTGGHVSMVPHAPYSVSPELWTLLQQFSGSQLQTIHNQETAAEDEWFKHKTGGFKAFYDKVNMPADHFTPTGKSSLQSYYHRFNSKQPVILVHDVHTTTADVHYMQQLDQEQQRNSWICLCPNANQYISNTLPDIPMLIENNCKLVLGTDSLASNHQLNIAAEIRTIQAFYPQIPLVQLLQWATLNGAEALQISHQYGSFEKGKQPGVILCSSDLQSVKRII</sequence>
<dbReference type="EMBL" id="JBHUOZ010000001">
    <property type="protein sequence ID" value="MFD2919491.1"/>
    <property type="molecule type" value="Genomic_DNA"/>
</dbReference>
<protein>
    <submittedName>
        <fullName evidence="3">Amidohydrolase family protein</fullName>
    </submittedName>
</protein>
<evidence type="ECO:0000313" key="4">
    <source>
        <dbReference type="Proteomes" id="UP001597511"/>
    </source>
</evidence>